<dbReference type="AlphaFoldDB" id="A0A0M3INY4"/>
<evidence type="ECO:0000313" key="1">
    <source>
        <dbReference type="Proteomes" id="UP000036681"/>
    </source>
</evidence>
<dbReference type="Proteomes" id="UP000036681">
    <property type="component" value="Unplaced"/>
</dbReference>
<dbReference type="WBParaSite" id="ALUE_0002046201-mRNA-1">
    <property type="protein sequence ID" value="ALUE_0002046201-mRNA-1"/>
    <property type="gene ID" value="ALUE_0002046201"/>
</dbReference>
<proteinExistence type="predicted"/>
<reference evidence="2" key="1">
    <citation type="submission" date="2017-02" db="UniProtKB">
        <authorList>
            <consortium name="WormBaseParasite"/>
        </authorList>
    </citation>
    <scope>IDENTIFICATION</scope>
</reference>
<name>A0A0M3INY4_ASCLU</name>
<accession>A0A0M3INY4</accession>
<keyword evidence="1" id="KW-1185">Reference proteome</keyword>
<evidence type="ECO:0000313" key="2">
    <source>
        <dbReference type="WBParaSite" id="ALUE_0002046201-mRNA-1"/>
    </source>
</evidence>
<protein>
    <submittedName>
        <fullName evidence="2">Secreted protein</fullName>
    </submittedName>
</protein>
<sequence>MFYLRKMFACNGVDASVAALLSIPYASSHWVERKRLLPALPMFVLRSFDVFASLCHSNTGICV</sequence>
<organism evidence="1 2">
    <name type="scientific">Ascaris lumbricoides</name>
    <name type="common">Giant roundworm</name>
    <dbReference type="NCBI Taxonomy" id="6252"/>
    <lineage>
        <taxon>Eukaryota</taxon>
        <taxon>Metazoa</taxon>
        <taxon>Ecdysozoa</taxon>
        <taxon>Nematoda</taxon>
        <taxon>Chromadorea</taxon>
        <taxon>Rhabditida</taxon>
        <taxon>Spirurina</taxon>
        <taxon>Ascaridomorpha</taxon>
        <taxon>Ascaridoidea</taxon>
        <taxon>Ascarididae</taxon>
        <taxon>Ascaris</taxon>
    </lineage>
</organism>